<protein>
    <submittedName>
        <fullName evidence="1">Uncharacterized protein</fullName>
    </submittedName>
</protein>
<dbReference type="EMBL" id="GGEC01059981">
    <property type="protein sequence ID" value="MBX40465.1"/>
    <property type="molecule type" value="Transcribed_RNA"/>
</dbReference>
<name>A0A2P2NDB9_RHIMU</name>
<evidence type="ECO:0000313" key="1">
    <source>
        <dbReference type="EMBL" id="MBX40465.1"/>
    </source>
</evidence>
<reference evidence="1" key="1">
    <citation type="submission" date="2018-02" db="EMBL/GenBank/DDBJ databases">
        <title>Rhizophora mucronata_Transcriptome.</title>
        <authorList>
            <person name="Meera S.P."/>
            <person name="Sreeshan A."/>
            <person name="Augustine A."/>
        </authorList>
    </citation>
    <scope>NUCLEOTIDE SEQUENCE</scope>
    <source>
        <tissue evidence="1">Leaf</tissue>
    </source>
</reference>
<organism evidence="1">
    <name type="scientific">Rhizophora mucronata</name>
    <name type="common">Asiatic mangrove</name>
    <dbReference type="NCBI Taxonomy" id="61149"/>
    <lineage>
        <taxon>Eukaryota</taxon>
        <taxon>Viridiplantae</taxon>
        <taxon>Streptophyta</taxon>
        <taxon>Embryophyta</taxon>
        <taxon>Tracheophyta</taxon>
        <taxon>Spermatophyta</taxon>
        <taxon>Magnoliopsida</taxon>
        <taxon>eudicotyledons</taxon>
        <taxon>Gunneridae</taxon>
        <taxon>Pentapetalae</taxon>
        <taxon>rosids</taxon>
        <taxon>fabids</taxon>
        <taxon>Malpighiales</taxon>
        <taxon>Rhizophoraceae</taxon>
        <taxon>Rhizophora</taxon>
    </lineage>
</organism>
<dbReference type="AlphaFoldDB" id="A0A2P2NDB9"/>
<accession>A0A2P2NDB9</accession>
<sequence>MLTSAVQSTLMVCEIIAERVY</sequence>
<proteinExistence type="predicted"/>